<evidence type="ECO:0000313" key="5">
    <source>
        <dbReference type="Proteomes" id="UP000727407"/>
    </source>
</evidence>
<dbReference type="OrthoDB" id="10002959at2759"/>
<dbReference type="CDD" id="cd00190">
    <property type="entry name" value="Tryp_SPc"/>
    <property type="match status" value="1"/>
</dbReference>
<keyword evidence="2" id="KW-1133">Transmembrane helix</keyword>
<dbReference type="Proteomes" id="UP000727407">
    <property type="component" value="Unassembled WGS sequence"/>
</dbReference>
<dbReference type="InterPro" id="IPR043504">
    <property type="entry name" value="Peptidase_S1_PA_chymotrypsin"/>
</dbReference>
<proteinExistence type="predicted"/>
<protein>
    <submittedName>
        <fullName evidence="4">Mast cell tryptase-like</fullName>
    </submittedName>
</protein>
<dbReference type="Pfam" id="PF00089">
    <property type="entry name" value="Trypsin"/>
    <property type="match status" value="1"/>
</dbReference>
<keyword evidence="2" id="KW-0812">Transmembrane</keyword>
<dbReference type="AlphaFoldDB" id="A0A8J4U9T6"/>
<sequence length="147" mass="15432">MQVAMVYLAIIGAASITLFLGIENLQGTNPYMQQRSASKIIIHPNFNIKAIENDIALVQLSSSVTFNAYVLPVCLAPANSSFPGGTNAWVTGWGKIATNVTLPAPQTLQEVKVPIVDNSACTIPYKGDVTNNMICAGVAAGGEGACY</sequence>
<feature type="domain" description="Peptidase S1" evidence="3">
    <location>
        <begin position="1"/>
        <end position="147"/>
    </location>
</feature>
<dbReference type="GO" id="GO:0004252">
    <property type="term" value="F:serine-type endopeptidase activity"/>
    <property type="evidence" value="ECO:0007669"/>
    <property type="project" value="InterPro"/>
</dbReference>
<keyword evidence="2" id="KW-0472">Membrane</keyword>
<dbReference type="EMBL" id="QNUK01000068">
    <property type="protein sequence ID" value="KAF5903778.1"/>
    <property type="molecule type" value="Genomic_DNA"/>
</dbReference>
<reference evidence="4" key="1">
    <citation type="submission" date="2020-07" db="EMBL/GenBank/DDBJ databases">
        <title>Clarias magur genome sequencing, assembly and annotation.</title>
        <authorList>
            <person name="Kushwaha B."/>
            <person name="Kumar R."/>
            <person name="Das P."/>
            <person name="Joshi C.G."/>
            <person name="Kumar D."/>
            <person name="Nagpure N.S."/>
            <person name="Pandey M."/>
            <person name="Agarwal S."/>
            <person name="Srivastava S."/>
            <person name="Singh M."/>
            <person name="Sahoo L."/>
            <person name="Jayasankar P."/>
            <person name="Meher P.K."/>
            <person name="Koringa P.G."/>
            <person name="Iquebal M.A."/>
            <person name="Das S.P."/>
            <person name="Bit A."/>
            <person name="Patnaik S."/>
            <person name="Patel N."/>
            <person name="Shah T.M."/>
            <person name="Hinsu A."/>
            <person name="Jena J.K."/>
        </authorList>
    </citation>
    <scope>NUCLEOTIDE SEQUENCE</scope>
    <source>
        <strain evidence="4">CIFAMagur01</strain>
        <tissue evidence="4">Testis</tissue>
    </source>
</reference>
<organism evidence="4 5">
    <name type="scientific">Clarias magur</name>
    <name type="common">Asian catfish</name>
    <name type="synonym">Macropteronotus magur</name>
    <dbReference type="NCBI Taxonomy" id="1594786"/>
    <lineage>
        <taxon>Eukaryota</taxon>
        <taxon>Metazoa</taxon>
        <taxon>Chordata</taxon>
        <taxon>Craniata</taxon>
        <taxon>Vertebrata</taxon>
        <taxon>Euteleostomi</taxon>
        <taxon>Actinopterygii</taxon>
        <taxon>Neopterygii</taxon>
        <taxon>Teleostei</taxon>
        <taxon>Ostariophysi</taxon>
        <taxon>Siluriformes</taxon>
        <taxon>Clariidae</taxon>
        <taxon>Clarias</taxon>
    </lineage>
</organism>
<evidence type="ECO:0000313" key="4">
    <source>
        <dbReference type="EMBL" id="KAF5903778.1"/>
    </source>
</evidence>
<dbReference type="PANTHER" id="PTHR24252">
    <property type="entry name" value="ACROSIN-RELATED"/>
    <property type="match status" value="1"/>
</dbReference>
<dbReference type="InterPro" id="IPR009003">
    <property type="entry name" value="Peptidase_S1_PA"/>
</dbReference>
<feature type="non-terminal residue" evidence="4">
    <location>
        <position position="1"/>
    </location>
</feature>
<keyword evidence="1" id="KW-1015">Disulfide bond</keyword>
<gene>
    <name evidence="4" type="ORF">DAT39_006494</name>
</gene>
<evidence type="ECO:0000259" key="3">
    <source>
        <dbReference type="PROSITE" id="PS50240"/>
    </source>
</evidence>
<comment type="caution">
    <text evidence="4">The sequence shown here is derived from an EMBL/GenBank/DDBJ whole genome shotgun (WGS) entry which is preliminary data.</text>
</comment>
<keyword evidence="5" id="KW-1185">Reference proteome</keyword>
<dbReference type="Gene3D" id="2.40.10.10">
    <property type="entry name" value="Trypsin-like serine proteases"/>
    <property type="match status" value="2"/>
</dbReference>
<accession>A0A8J4U9T6</accession>
<dbReference type="PANTHER" id="PTHR24252:SF7">
    <property type="entry name" value="HYALIN"/>
    <property type="match status" value="1"/>
</dbReference>
<feature type="transmembrane region" description="Helical" evidence="2">
    <location>
        <begin position="6"/>
        <end position="25"/>
    </location>
</feature>
<dbReference type="SMART" id="SM00020">
    <property type="entry name" value="Tryp_SPc"/>
    <property type="match status" value="1"/>
</dbReference>
<dbReference type="GO" id="GO:0006508">
    <property type="term" value="P:proteolysis"/>
    <property type="evidence" value="ECO:0007669"/>
    <property type="project" value="InterPro"/>
</dbReference>
<evidence type="ECO:0000256" key="2">
    <source>
        <dbReference type="SAM" id="Phobius"/>
    </source>
</evidence>
<dbReference type="PROSITE" id="PS50240">
    <property type="entry name" value="TRYPSIN_DOM"/>
    <property type="match status" value="1"/>
</dbReference>
<evidence type="ECO:0000256" key="1">
    <source>
        <dbReference type="ARBA" id="ARBA00023157"/>
    </source>
</evidence>
<dbReference type="SUPFAM" id="SSF50494">
    <property type="entry name" value="Trypsin-like serine proteases"/>
    <property type="match status" value="1"/>
</dbReference>
<dbReference type="InterPro" id="IPR001254">
    <property type="entry name" value="Trypsin_dom"/>
</dbReference>
<name>A0A8J4U9T6_CLAMG</name>